<gene>
    <name evidence="1" type="ORF">DD924_13270</name>
</gene>
<dbReference type="Proteomes" id="UP000246351">
    <property type="component" value="Unassembled WGS sequence"/>
</dbReference>
<comment type="caution">
    <text evidence="1">The sequence shown here is derived from an EMBL/GenBank/DDBJ whole genome shotgun (WGS) entry which is preliminary data.</text>
</comment>
<accession>A0A317Z788</accession>
<dbReference type="AlphaFoldDB" id="A0A317Z788"/>
<dbReference type="EMBL" id="QEIV01001340">
    <property type="protein sequence ID" value="PWZ96871.1"/>
    <property type="molecule type" value="Genomic_DNA"/>
</dbReference>
<evidence type="ECO:0000313" key="2">
    <source>
        <dbReference type="Proteomes" id="UP000246351"/>
    </source>
</evidence>
<proteinExistence type="predicted"/>
<dbReference type="STRING" id="937773.SPSINT_1283"/>
<organism evidence="1 2">
    <name type="scientific">Staphylococcus pseudintermedius</name>
    <dbReference type="NCBI Taxonomy" id="283734"/>
    <lineage>
        <taxon>Bacteria</taxon>
        <taxon>Bacillati</taxon>
        <taxon>Bacillota</taxon>
        <taxon>Bacilli</taxon>
        <taxon>Bacillales</taxon>
        <taxon>Staphylococcaceae</taxon>
        <taxon>Staphylococcus</taxon>
        <taxon>Staphylococcus intermedius group</taxon>
    </lineage>
</organism>
<sequence>MIKEALAYLKNEFKKTEFYEVGKETYANENLQKIEEPVRREVVVYSLSGLVDYIKDNFDNDERLLVSVLNQQKIVVETQLNNNKKREIVIMSLAYTPTICLDQFMSLEAFNIQLQSIFVKNDDVKNLLRILGNLRSSNIRNAGDNGVSQIVETKRGVTMAQEEVVPNPVRLKPFRTFTEIEQPESLFVFRLRESGNEIQAGLFEADGGAWKNVARLSIKDYLIENLKEQIENNSILIIG</sequence>
<dbReference type="RefSeq" id="WP_037542879.1">
    <property type="nucleotide sequence ID" value="NZ_BAAFIG010000001.1"/>
</dbReference>
<evidence type="ECO:0000313" key="1">
    <source>
        <dbReference type="EMBL" id="PWZ96871.1"/>
    </source>
</evidence>
<name>A0A317Z788_STAPS</name>
<evidence type="ECO:0008006" key="3">
    <source>
        <dbReference type="Google" id="ProtNLM"/>
    </source>
</evidence>
<reference evidence="1 2" key="1">
    <citation type="journal article" date="2018" name="Vet. Microbiol.">
        <title>Clonal diversity and geographic distribution of methicillin-resistant Staphylococcus pseudintermedius from Australian animals: Discovery of novel sequence types.</title>
        <authorList>
            <person name="Worthing K.A."/>
            <person name="Abraham S."/>
            <person name="Coombs G.W."/>
            <person name="Pang S."/>
            <person name="Saputra S."/>
            <person name="Jordan D."/>
            <person name="Trott D.J."/>
            <person name="Norris J.M."/>
        </authorList>
    </citation>
    <scope>NUCLEOTIDE SEQUENCE [LARGE SCALE GENOMIC DNA]</scope>
    <source>
        <strain evidence="1 2">ST71 3</strain>
    </source>
</reference>
<protein>
    <recommendedName>
        <fullName evidence="3">Phage protein</fullName>
    </recommendedName>
</protein>